<dbReference type="InterPro" id="IPR020103">
    <property type="entry name" value="PsdUridine_synth_cat_dom_sf"/>
</dbReference>
<dbReference type="InterPro" id="IPR036986">
    <property type="entry name" value="S4_RNA-bd_sf"/>
</dbReference>
<dbReference type="CDD" id="cd00165">
    <property type="entry name" value="S4"/>
    <property type="match status" value="1"/>
</dbReference>
<dbReference type="InterPro" id="IPR018496">
    <property type="entry name" value="PsdUridine_synth_RsuA/RluB_CS"/>
</dbReference>
<dbReference type="Gene3D" id="3.10.290.10">
    <property type="entry name" value="RNA-binding S4 domain"/>
    <property type="match status" value="1"/>
</dbReference>
<dbReference type="Pfam" id="PF01479">
    <property type="entry name" value="S4"/>
    <property type="match status" value="1"/>
</dbReference>
<dbReference type="InterPro" id="IPR042092">
    <property type="entry name" value="PsdUridine_s_RsuA/RluB/E/F_cat"/>
</dbReference>
<dbReference type="Proteomes" id="UP000441399">
    <property type="component" value="Unassembled WGS sequence"/>
</dbReference>
<dbReference type="InterPro" id="IPR006145">
    <property type="entry name" value="PsdUridine_synth_RsuA/RluA"/>
</dbReference>
<name>A0A5S9QNH3_9GAMM</name>
<evidence type="ECO:0000313" key="10">
    <source>
        <dbReference type="Proteomes" id="UP000441399"/>
    </source>
</evidence>
<dbReference type="GO" id="GO:0160136">
    <property type="term" value="F:16S rRNA pseudouridine(516) synthase activity"/>
    <property type="evidence" value="ECO:0007669"/>
    <property type="project" value="UniProtKB-EC"/>
</dbReference>
<dbReference type="EMBL" id="CACSIO010000034">
    <property type="protein sequence ID" value="CAA0119583.1"/>
    <property type="molecule type" value="Genomic_DNA"/>
</dbReference>
<dbReference type="SUPFAM" id="SSF55120">
    <property type="entry name" value="Pseudouridine synthase"/>
    <property type="match status" value="1"/>
</dbReference>
<feature type="domain" description="RNA-binding S4" evidence="8">
    <location>
        <begin position="1"/>
        <end position="59"/>
    </location>
</feature>
<dbReference type="GO" id="GO:0003723">
    <property type="term" value="F:RNA binding"/>
    <property type="evidence" value="ECO:0007669"/>
    <property type="project" value="UniProtKB-KW"/>
</dbReference>
<keyword evidence="3 7" id="KW-0413">Isomerase</keyword>
<dbReference type="PROSITE" id="PS01149">
    <property type="entry name" value="PSI_RSU"/>
    <property type="match status" value="1"/>
</dbReference>
<accession>A0A5S9QNH3</accession>
<evidence type="ECO:0000313" key="9">
    <source>
        <dbReference type="EMBL" id="CAA0119583.1"/>
    </source>
</evidence>
<dbReference type="EC" id="5.4.99.-" evidence="7"/>
<dbReference type="Pfam" id="PF00849">
    <property type="entry name" value="PseudoU_synth_2"/>
    <property type="match status" value="1"/>
</dbReference>
<comment type="similarity">
    <text evidence="1 7">Belongs to the pseudouridine synthase RsuA family.</text>
</comment>
<sequence>MRLDKFICHAKGITRSECKRLLHRGMVTVNQEIVKNPGLRVSSSDNVVLSGASVQRFEDIYMLLHKPPGYACSHLDDGAPSALNLLPESFDAFKAKLSFAGRLDVGTTGLVLLSTDGQWIHRVTSPKQKRSKSKQYRVTLARPLLDADARAVESGLILKGEPTPTRPCVITLHSDTQCDIELSEGRYHQVRRMFAAVGNHVDALHRFAIGNIQLDDQIKAGAHRALTQQEIEFFNND</sequence>
<reference evidence="9 10" key="1">
    <citation type="submission" date="2019-11" db="EMBL/GenBank/DDBJ databases">
        <authorList>
            <person name="Holert J."/>
        </authorList>
    </citation>
    <scope>NUCLEOTIDE SEQUENCE [LARGE SCALE GENOMIC DNA]</scope>
    <source>
        <strain evidence="9">SB11_3</strain>
    </source>
</reference>
<evidence type="ECO:0000259" key="8">
    <source>
        <dbReference type="SMART" id="SM00363"/>
    </source>
</evidence>
<dbReference type="SMART" id="SM00363">
    <property type="entry name" value="S4"/>
    <property type="match status" value="1"/>
</dbReference>
<keyword evidence="10" id="KW-1185">Reference proteome</keyword>
<evidence type="ECO:0000256" key="4">
    <source>
        <dbReference type="ARBA" id="ARBA00036749"/>
    </source>
</evidence>
<evidence type="ECO:0000256" key="5">
    <source>
        <dbReference type="ARBA" id="ARBA00037590"/>
    </source>
</evidence>
<dbReference type="SUPFAM" id="SSF55174">
    <property type="entry name" value="Alpha-L RNA-binding motif"/>
    <property type="match status" value="1"/>
</dbReference>
<dbReference type="PANTHER" id="PTHR47683">
    <property type="entry name" value="PSEUDOURIDINE SYNTHASE FAMILY PROTEIN-RELATED"/>
    <property type="match status" value="1"/>
</dbReference>
<dbReference type="Gene3D" id="3.30.70.580">
    <property type="entry name" value="Pseudouridine synthase I, catalytic domain, N-terminal subdomain"/>
    <property type="match status" value="1"/>
</dbReference>
<dbReference type="InterPro" id="IPR000748">
    <property type="entry name" value="PsdUridine_synth_RsuA/RluB/E/F"/>
</dbReference>
<comment type="function">
    <text evidence="5">Responsible for synthesis of pseudouridine from uracil-516 in 16S ribosomal RNA.</text>
</comment>
<gene>
    <name evidence="9" type="primary">rsuA_1</name>
    <name evidence="9" type="ORF">OPDIPICF_02296</name>
</gene>
<evidence type="ECO:0000256" key="3">
    <source>
        <dbReference type="ARBA" id="ARBA00023235"/>
    </source>
</evidence>
<proteinExistence type="inferred from homology"/>
<evidence type="ECO:0000256" key="1">
    <source>
        <dbReference type="ARBA" id="ARBA00008348"/>
    </source>
</evidence>
<dbReference type="PROSITE" id="PS50889">
    <property type="entry name" value="S4"/>
    <property type="match status" value="1"/>
</dbReference>
<dbReference type="OrthoDB" id="9807213at2"/>
<evidence type="ECO:0000256" key="6">
    <source>
        <dbReference type="PROSITE-ProRule" id="PRU00182"/>
    </source>
</evidence>
<evidence type="ECO:0000256" key="2">
    <source>
        <dbReference type="ARBA" id="ARBA00022884"/>
    </source>
</evidence>
<comment type="catalytic activity">
    <reaction evidence="4">
        <text>uridine(516) in 16S rRNA = pseudouridine(516) in 16S rRNA</text>
        <dbReference type="Rhea" id="RHEA:38867"/>
        <dbReference type="Rhea" id="RHEA-COMP:10089"/>
        <dbReference type="Rhea" id="RHEA-COMP:10090"/>
        <dbReference type="ChEBI" id="CHEBI:65314"/>
        <dbReference type="ChEBI" id="CHEBI:65315"/>
        <dbReference type="EC" id="5.4.99.19"/>
    </reaction>
</comment>
<evidence type="ECO:0000256" key="7">
    <source>
        <dbReference type="RuleBase" id="RU003887"/>
    </source>
</evidence>
<dbReference type="InterPro" id="IPR002942">
    <property type="entry name" value="S4_RNA-bd"/>
</dbReference>
<organism evidence="9 10">
    <name type="scientific">BD1-7 clade bacterium</name>
    <dbReference type="NCBI Taxonomy" id="2029982"/>
    <lineage>
        <taxon>Bacteria</taxon>
        <taxon>Pseudomonadati</taxon>
        <taxon>Pseudomonadota</taxon>
        <taxon>Gammaproteobacteria</taxon>
        <taxon>Cellvibrionales</taxon>
        <taxon>Spongiibacteraceae</taxon>
        <taxon>BD1-7 clade</taxon>
    </lineage>
</organism>
<dbReference type="AlphaFoldDB" id="A0A5S9QNH3"/>
<dbReference type="InterPro" id="IPR050343">
    <property type="entry name" value="RsuA_PseudoU_synthase"/>
</dbReference>
<keyword evidence="2 6" id="KW-0694">RNA-binding</keyword>
<dbReference type="NCBIfam" id="TIGR00093">
    <property type="entry name" value="pseudouridine synthase"/>
    <property type="match status" value="1"/>
</dbReference>
<dbReference type="PANTHER" id="PTHR47683:SF4">
    <property type="entry name" value="PSEUDOURIDINE SYNTHASE"/>
    <property type="match status" value="1"/>
</dbReference>
<dbReference type="GO" id="GO:0000455">
    <property type="term" value="P:enzyme-directed rRNA pseudouridine synthesis"/>
    <property type="evidence" value="ECO:0007669"/>
    <property type="project" value="UniProtKB-ARBA"/>
</dbReference>
<dbReference type="Gene3D" id="3.30.70.1560">
    <property type="entry name" value="Alpha-L RNA-binding motif"/>
    <property type="match status" value="1"/>
</dbReference>
<protein>
    <recommendedName>
        <fullName evidence="7">Pseudouridine synthase</fullName>
        <ecNumber evidence="7">5.4.99.-</ecNumber>
    </recommendedName>
</protein>
<dbReference type="InterPro" id="IPR020094">
    <property type="entry name" value="TruA/RsuA/RluB/E/F_N"/>
</dbReference>